<comment type="caution">
    <text evidence="1">The sequence shown here is derived from an EMBL/GenBank/DDBJ whole genome shotgun (WGS) entry which is preliminary data.</text>
</comment>
<dbReference type="InterPro" id="IPR036770">
    <property type="entry name" value="Ankyrin_rpt-contain_sf"/>
</dbReference>
<reference evidence="1 2" key="1">
    <citation type="submission" date="2023-09" db="EMBL/GenBank/DDBJ databases">
        <title>Pangenome analysis of Batrachochytrium dendrobatidis and related Chytrids.</title>
        <authorList>
            <person name="Yacoub M.N."/>
            <person name="Stajich J.E."/>
            <person name="James T.Y."/>
        </authorList>
    </citation>
    <scope>NUCLEOTIDE SEQUENCE [LARGE SCALE GENOMIC DNA]</scope>
    <source>
        <strain evidence="1 2">JEL0888</strain>
    </source>
</reference>
<proteinExistence type="predicted"/>
<gene>
    <name evidence="1" type="ORF">HK105_208609</name>
</gene>
<dbReference type="Proteomes" id="UP001527925">
    <property type="component" value="Unassembled WGS sequence"/>
</dbReference>
<name>A0ABR4MX88_9FUNG</name>
<organism evidence="1 2">
    <name type="scientific">Polyrhizophydium stewartii</name>
    <dbReference type="NCBI Taxonomy" id="2732419"/>
    <lineage>
        <taxon>Eukaryota</taxon>
        <taxon>Fungi</taxon>
        <taxon>Fungi incertae sedis</taxon>
        <taxon>Chytridiomycota</taxon>
        <taxon>Chytridiomycota incertae sedis</taxon>
        <taxon>Chytridiomycetes</taxon>
        <taxon>Rhizophydiales</taxon>
        <taxon>Rhizophydiales incertae sedis</taxon>
        <taxon>Polyrhizophydium</taxon>
    </lineage>
</organism>
<dbReference type="PANTHER" id="PTHR46586">
    <property type="entry name" value="ANKYRIN REPEAT-CONTAINING PROTEIN"/>
    <property type="match status" value="1"/>
</dbReference>
<accession>A0ABR4MX88</accession>
<dbReference type="InterPro" id="IPR052050">
    <property type="entry name" value="SecEffector_AnkRepeat"/>
</dbReference>
<keyword evidence="2" id="KW-1185">Reference proteome</keyword>
<dbReference type="SUPFAM" id="SSF48403">
    <property type="entry name" value="Ankyrin repeat"/>
    <property type="match status" value="1"/>
</dbReference>
<evidence type="ECO:0000313" key="1">
    <source>
        <dbReference type="EMBL" id="KAL2911889.1"/>
    </source>
</evidence>
<dbReference type="Gene3D" id="1.25.40.20">
    <property type="entry name" value="Ankyrin repeat-containing domain"/>
    <property type="match status" value="2"/>
</dbReference>
<protein>
    <recommendedName>
        <fullName evidence="3">Ankyrin repeat protein</fullName>
    </recommendedName>
</protein>
<evidence type="ECO:0000313" key="2">
    <source>
        <dbReference type="Proteomes" id="UP001527925"/>
    </source>
</evidence>
<dbReference type="PANTHER" id="PTHR46586:SF3">
    <property type="entry name" value="ANKYRIN REPEAT-CONTAINING PROTEIN"/>
    <property type="match status" value="1"/>
</dbReference>
<sequence length="469" mass="50101">MPATPPTDFVERVRALPWFVRQRVYEYAGALTAYMHHEPAQPVTRADVSLAAVDCFLNHTSALARAVLPGSCVMTWELLCIDSGEMEQALYHFARPPPRSAYTTLIDLRSGGGSIGGVRTLATLVSGPRLDPGIARVLRRTVVGLLEDATEAINRPSLNEYLIGIAAALGRCDVVCRILAREYRNPYSRDMALAWAAQLAATHGHADALANALAPLLSESKLSQPNLDSDALDFVRLHKLGREAFVGFGAVDDTKPFKLFIAAAEGDLETARDLCSRGGVMGLSALVAAARGGHYFFIERALGPGAVDQPGALLEAALAGGHEHVAELLVRVAHAKPMATMLPKIAGAGSIAGVQWLMARLPAGPLPPRAAQEALDAAAIYGDPELVRLLVAAGAEPGDRCCSLAATCNNIAAVRYLFRVVEGCDWETVLSDAMSSRAERVVQFISSKLRGRSRPASGRSQRRIMSLQI</sequence>
<dbReference type="EMBL" id="JADGIZ020000084">
    <property type="protein sequence ID" value="KAL2911889.1"/>
    <property type="molecule type" value="Genomic_DNA"/>
</dbReference>
<evidence type="ECO:0008006" key="3">
    <source>
        <dbReference type="Google" id="ProtNLM"/>
    </source>
</evidence>